<dbReference type="KEGG" id="dfa:DFA_05055"/>
<dbReference type="PANTHER" id="PTHR33459">
    <property type="entry name" value="DD-GDCA PROTEIN"/>
    <property type="match status" value="1"/>
</dbReference>
<dbReference type="EMBL" id="GL883008">
    <property type="protein sequence ID" value="EGG22925.1"/>
    <property type="molecule type" value="Genomic_DNA"/>
</dbReference>
<keyword evidence="2" id="KW-0732">Signal</keyword>
<keyword evidence="1" id="KW-0472">Membrane</keyword>
<evidence type="ECO:0000313" key="4">
    <source>
        <dbReference type="Proteomes" id="UP000007797"/>
    </source>
</evidence>
<name>F4PN72_CACFS</name>
<evidence type="ECO:0000256" key="1">
    <source>
        <dbReference type="SAM" id="Phobius"/>
    </source>
</evidence>
<dbReference type="OMA" id="DDQYCAN"/>
<evidence type="ECO:0000313" key="3">
    <source>
        <dbReference type="EMBL" id="EGG22925.1"/>
    </source>
</evidence>
<dbReference type="OrthoDB" id="4405280at2759"/>
<organism evidence="3 4">
    <name type="scientific">Cavenderia fasciculata</name>
    <name type="common">Slime mold</name>
    <name type="synonym">Dictyostelium fasciculatum</name>
    <dbReference type="NCBI Taxonomy" id="261658"/>
    <lineage>
        <taxon>Eukaryota</taxon>
        <taxon>Amoebozoa</taxon>
        <taxon>Evosea</taxon>
        <taxon>Eumycetozoa</taxon>
        <taxon>Dictyostelia</taxon>
        <taxon>Acytosteliales</taxon>
        <taxon>Cavenderiaceae</taxon>
        <taxon>Cavenderia</taxon>
    </lineage>
</organism>
<feature type="signal peptide" evidence="2">
    <location>
        <begin position="1"/>
        <end position="25"/>
    </location>
</feature>
<sequence>MKSFLSLLLLLLIFITLINIATVRGDCTEYDPIQRDCVGDGMSCNASIKCNNDFFCNNGICAKASGLGQTCTEQTLCIPGLTCQKNICIRTAFVQQGSNCTYDGECFGMLQCIAGICSSMDNSCDTYISCSFGQYCKGGKCVSVTPQGGECNVDSACGMGSGCNQKKCVNYYSLGKGAQCDSKSKIDFCDYKQGLICEKASNTCGPLPPSTNPLVNCFSSGCNQLEQCFCESGKNVTQKGTCFSVMPNTVEILSQCKDDFQDYMNCMTINRCVSSPDVKYIGSCEVANCGNELCSYISSCGHYEGPVNVNPNPSCYSSIHYIYKCSRSSASSIFKSSSFGGLLSLLLFSITISLFL</sequence>
<proteinExistence type="predicted"/>
<dbReference type="PANTHER" id="PTHR33459:SF7">
    <property type="entry name" value="DD-GDCA PROTEIN"/>
    <property type="match status" value="1"/>
</dbReference>
<dbReference type="RefSeq" id="XP_004360776.1">
    <property type="nucleotide sequence ID" value="XM_004360719.1"/>
</dbReference>
<keyword evidence="1" id="KW-1133">Transmembrane helix</keyword>
<keyword evidence="1" id="KW-0812">Transmembrane</keyword>
<dbReference type="Proteomes" id="UP000007797">
    <property type="component" value="Unassembled WGS sequence"/>
</dbReference>
<accession>F4PN72</accession>
<gene>
    <name evidence="3" type="ORF">DFA_05055</name>
</gene>
<dbReference type="InterPro" id="IPR052326">
    <property type="entry name" value="Diff-Dev_Assoc_Protein"/>
</dbReference>
<dbReference type="GeneID" id="14875476"/>
<feature type="transmembrane region" description="Helical" evidence="1">
    <location>
        <begin position="333"/>
        <end position="355"/>
    </location>
</feature>
<feature type="chain" id="PRO_5003319423" description="Paramecium surface antigen repeat-containing protein" evidence="2">
    <location>
        <begin position="26"/>
        <end position="356"/>
    </location>
</feature>
<dbReference type="AlphaFoldDB" id="F4PN72"/>
<reference evidence="4" key="1">
    <citation type="journal article" date="2011" name="Genome Res.">
        <title>Phylogeny-wide analysis of social amoeba genomes highlights ancient origins for complex intercellular communication.</title>
        <authorList>
            <person name="Heidel A.J."/>
            <person name="Lawal H.M."/>
            <person name="Felder M."/>
            <person name="Schilde C."/>
            <person name="Helps N.R."/>
            <person name="Tunggal B."/>
            <person name="Rivero F."/>
            <person name="John U."/>
            <person name="Schleicher M."/>
            <person name="Eichinger L."/>
            <person name="Platzer M."/>
            <person name="Noegel A.A."/>
            <person name="Schaap P."/>
            <person name="Gloeckner G."/>
        </authorList>
    </citation>
    <scope>NUCLEOTIDE SEQUENCE [LARGE SCALE GENOMIC DNA]</scope>
    <source>
        <strain evidence="4">SH3</strain>
    </source>
</reference>
<protein>
    <recommendedName>
        <fullName evidence="5">Paramecium surface antigen repeat-containing protein</fullName>
    </recommendedName>
</protein>
<evidence type="ECO:0000256" key="2">
    <source>
        <dbReference type="SAM" id="SignalP"/>
    </source>
</evidence>
<evidence type="ECO:0008006" key="5">
    <source>
        <dbReference type="Google" id="ProtNLM"/>
    </source>
</evidence>
<keyword evidence="4" id="KW-1185">Reference proteome</keyword>